<dbReference type="AlphaFoldDB" id="A0A2M6ITF6"/>
<sequence>MIILVLLLPLLLISGLWIYGFVQSNDFSVPTKFSIPVAGKEKLFRDGSITCYVQHLFPKKRCFHHEDHSVPKY</sequence>
<evidence type="ECO:0000313" key="1">
    <source>
        <dbReference type="EMBL" id="PIQ73152.1"/>
    </source>
</evidence>
<gene>
    <name evidence="1" type="ORF">COV58_04020</name>
</gene>
<dbReference type="EMBL" id="PCVM01000096">
    <property type="protein sequence ID" value="PIQ73152.1"/>
    <property type="molecule type" value="Genomic_DNA"/>
</dbReference>
<proteinExistence type="predicted"/>
<comment type="caution">
    <text evidence="1">The sequence shown here is derived from an EMBL/GenBank/DDBJ whole genome shotgun (WGS) entry which is preliminary data.</text>
</comment>
<evidence type="ECO:0000313" key="2">
    <source>
        <dbReference type="Proteomes" id="UP000231056"/>
    </source>
</evidence>
<protein>
    <submittedName>
        <fullName evidence="1">Uncharacterized protein</fullName>
    </submittedName>
</protein>
<name>A0A2M6ITF6_9BACT</name>
<accession>A0A2M6ITF6</accession>
<reference evidence="1 2" key="1">
    <citation type="submission" date="2017-09" db="EMBL/GenBank/DDBJ databases">
        <title>Depth-based differentiation of microbial function through sediment-hosted aquifers and enrichment of novel symbionts in the deep terrestrial subsurface.</title>
        <authorList>
            <person name="Probst A.J."/>
            <person name="Ladd B."/>
            <person name="Jarett J.K."/>
            <person name="Geller-Mcgrath D.E."/>
            <person name="Sieber C.M."/>
            <person name="Emerson J.B."/>
            <person name="Anantharaman K."/>
            <person name="Thomas B.C."/>
            <person name="Malmstrom R."/>
            <person name="Stieglmeier M."/>
            <person name="Klingl A."/>
            <person name="Woyke T."/>
            <person name="Ryan C.M."/>
            <person name="Banfield J.F."/>
        </authorList>
    </citation>
    <scope>NUCLEOTIDE SEQUENCE [LARGE SCALE GENOMIC DNA]</scope>
    <source>
        <strain evidence="1">CG11_big_fil_rev_8_21_14_0_20_36_8</strain>
    </source>
</reference>
<organism evidence="1 2">
    <name type="scientific">Candidatus Roizmanbacteria bacterium CG11_big_fil_rev_8_21_14_0_20_36_8</name>
    <dbReference type="NCBI Taxonomy" id="1974856"/>
    <lineage>
        <taxon>Bacteria</taxon>
        <taxon>Candidatus Roizmaniibacteriota</taxon>
    </lineage>
</organism>
<dbReference type="Proteomes" id="UP000231056">
    <property type="component" value="Unassembled WGS sequence"/>
</dbReference>